<evidence type="ECO:0000256" key="2">
    <source>
        <dbReference type="ARBA" id="ARBA00022448"/>
    </source>
</evidence>
<feature type="domain" description="ABC transporter" evidence="5">
    <location>
        <begin position="26"/>
        <end position="254"/>
    </location>
</feature>
<dbReference type="Pfam" id="PF00005">
    <property type="entry name" value="ABC_tran"/>
    <property type="match status" value="1"/>
</dbReference>
<dbReference type="PANTHER" id="PTHR46743">
    <property type="entry name" value="TEICHOIC ACIDS EXPORT ATP-BINDING PROTEIN TAGH"/>
    <property type="match status" value="1"/>
</dbReference>
<dbReference type="SUPFAM" id="SSF52540">
    <property type="entry name" value="P-loop containing nucleoside triphosphate hydrolases"/>
    <property type="match status" value="1"/>
</dbReference>
<comment type="similarity">
    <text evidence="1">Belongs to the ABC transporter superfamily.</text>
</comment>
<dbReference type="CDD" id="cd03220">
    <property type="entry name" value="ABC_KpsT_Wzt"/>
    <property type="match status" value="1"/>
</dbReference>
<dbReference type="KEGG" id="oho:Oweho_1733"/>
<dbReference type="GO" id="GO:0005524">
    <property type="term" value="F:ATP binding"/>
    <property type="evidence" value="ECO:0007669"/>
    <property type="project" value="UniProtKB-KW"/>
</dbReference>
<dbReference type="SMART" id="SM00382">
    <property type="entry name" value="AAA"/>
    <property type="match status" value="1"/>
</dbReference>
<dbReference type="PROSITE" id="PS50893">
    <property type="entry name" value="ABC_TRANSPORTER_2"/>
    <property type="match status" value="1"/>
</dbReference>
<dbReference type="EMBL" id="CP003156">
    <property type="protein sequence ID" value="AEV32720.1"/>
    <property type="molecule type" value="Genomic_DNA"/>
</dbReference>
<name>G8R0L6_OWEHD</name>
<evidence type="ECO:0000256" key="1">
    <source>
        <dbReference type="ARBA" id="ARBA00005417"/>
    </source>
</evidence>
<keyword evidence="7" id="KW-1185">Reference proteome</keyword>
<dbReference type="InterPro" id="IPR015860">
    <property type="entry name" value="ABC_transpr_TagH-like"/>
</dbReference>
<dbReference type="GO" id="GO:0016887">
    <property type="term" value="F:ATP hydrolysis activity"/>
    <property type="evidence" value="ECO:0007669"/>
    <property type="project" value="InterPro"/>
</dbReference>
<dbReference type="AlphaFoldDB" id="G8R0L6"/>
<evidence type="ECO:0000313" key="6">
    <source>
        <dbReference type="EMBL" id="AEV32720.1"/>
    </source>
</evidence>
<dbReference type="HOGENOM" id="CLU_000604_1_2_10"/>
<dbReference type="PROSITE" id="PS00211">
    <property type="entry name" value="ABC_TRANSPORTER_1"/>
    <property type="match status" value="1"/>
</dbReference>
<proteinExistence type="inferred from homology"/>
<keyword evidence="4" id="KW-0067">ATP-binding</keyword>
<evidence type="ECO:0000256" key="3">
    <source>
        <dbReference type="ARBA" id="ARBA00022741"/>
    </source>
</evidence>
<organism evidence="6 7">
    <name type="scientific">Owenweeksia hongkongensis (strain DSM 17368 / CIP 108786 / JCM 12287 / NRRL B-23963 / UST20020801)</name>
    <dbReference type="NCBI Taxonomy" id="926562"/>
    <lineage>
        <taxon>Bacteria</taxon>
        <taxon>Pseudomonadati</taxon>
        <taxon>Bacteroidota</taxon>
        <taxon>Flavobacteriia</taxon>
        <taxon>Flavobacteriales</taxon>
        <taxon>Owenweeksiaceae</taxon>
        <taxon>Owenweeksia</taxon>
    </lineage>
</organism>
<evidence type="ECO:0000256" key="4">
    <source>
        <dbReference type="ARBA" id="ARBA00022840"/>
    </source>
</evidence>
<evidence type="ECO:0000313" key="7">
    <source>
        <dbReference type="Proteomes" id="UP000005631"/>
    </source>
</evidence>
<gene>
    <name evidence="6" type="ordered locus">Oweho_1733</name>
</gene>
<accession>G8R0L6</accession>
<dbReference type="InterPro" id="IPR003439">
    <property type="entry name" value="ABC_transporter-like_ATP-bd"/>
</dbReference>
<sequence length="256" mass="28764">MKDEAIVEVNGVYKKFCTNLKLNMLYGLQDIFRFNNSTDLPPLRRKEFWALQDVNLNIHRGEVVGVLGMNGAGKTTLIRTIMGAFPPTHGSIKVNGRITTVFERARAFQKFYSGVENIRVKCALFGMPTEEIDARLGDILRFAGVKKFADAPFGSYSAGMRARINFAVAIFARPDLLIIDEGLAVSDVHFRKKCMDTLHSIREDTGVLLVSHNMEQFEELATRLVIMEKGRIIGETDDIAYGIKQVMDKKGKTKIK</sequence>
<dbReference type="eggNOG" id="COG1134">
    <property type="taxonomic scope" value="Bacteria"/>
</dbReference>
<reference evidence="6 7" key="1">
    <citation type="journal article" date="2012" name="Stand. Genomic Sci.">
        <title>Genome sequence of the orange-pigmented seawater bacterium Owenweeksia hongkongensis type strain (UST20020801(T)).</title>
        <authorList>
            <person name="Riedel T."/>
            <person name="Held B."/>
            <person name="Nolan M."/>
            <person name="Lucas S."/>
            <person name="Lapidus A."/>
            <person name="Tice H."/>
            <person name="Del Rio T.G."/>
            <person name="Cheng J.F."/>
            <person name="Han C."/>
            <person name="Tapia R."/>
            <person name="Goodwin L.A."/>
            <person name="Pitluck S."/>
            <person name="Liolios K."/>
            <person name="Mavromatis K."/>
            <person name="Pagani I."/>
            <person name="Ivanova N."/>
            <person name="Mikhailova N."/>
            <person name="Pati A."/>
            <person name="Chen A."/>
            <person name="Palaniappan K."/>
            <person name="Rohde M."/>
            <person name="Tindall B.J."/>
            <person name="Detter J.C."/>
            <person name="Goker M."/>
            <person name="Woyke T."/>
            <person name="Bristow J."/>
            <person name="Eisen J.A."/>
            <person name="Markowitz V."/>
            <person name="Hugenholtz P."/>
            <person name="Klenk H.P."/>
            <person name="Kyrpides N.C."/>
        </authorList>
    </citation>
    <scope>NUCLEOTIDE SEQUENCE</scope>
    <source>
        <strain evidence="7">DSM 17368 / JCM 12287 / NRRL B-23963</strain>
    </source>
</reference>
<dbReference type="STRING" id="926562.Oweho_1733"/>
<evidence type="ECO:0000259" key="5">
    <source>
        <dbReference type="PROSITE" id="PS50893"/>
    </source>
</evidence>
<protein>
    <submittedName>
        <fullName evidence="6">ABC-type polysaccharide/polyol phosphate transport system, ATPase component</fullName>
    </submittedName>
</protein>
<dbReference type="GO" id="GO:0140359">
    <property type="term" value="F:ABC-type transporter activity"/>
    <property type="evidence" value="ECO:0007669"/>
    <property type="project" value="InterPro"/>
</dbReference>
<dbReference type="InterPro" id="IPR027417">
    <property type="entry name" value="P-loop_NTPase"/>
</dbReference>
<dbReference type="InterPro" id="IPR003593">
    <property type="entry name" value="AAA+_ATPase"/>
</dbReference>
<dbReference type="GO" id="GO:0016020">
    <property type="term" value="C:membrane"/>
    <property type="evidence" value="ECO:0007669"/>
    <property type="project" value="InterPro"/>
</dbReference>
<dbReference type="InterPro" id="IPR050683">
    <property type="entry name" value="Bact_Polysacc_Export_ATP-bd"/>
</dbReference>
<keyword evidence="3" id="KW-0547">Nucleotide-binding</keyword>
<dbReference type="Proteomes" id="UP000005631">
    <property type="component" value="Chromosome"/>
</dbReference>
<keyword evidence="2" id="KW-0813">Transport</keyword>
<dbReference type="Gene3D" id="3.40.50.300">
    <property type="entry name" value="P-loop containing nucleotide triphosphate hydrolases"/>
    <property type="match status" value="1"/>
</dbReference>
<dbReference type="InterPro" id="IPR017871">
    <property type="entry name" value="ABC_transporter-like_CS"/>
</dbReference>
<dbReference type="PANTHER" id="PTHR46743:SF2">
    <property type="entry name" value="TEICHOIC ACIDS EXPORT ATP-BINDING PROTEIN TAGH"/>
    <property type="match status" value="1"/>
</dbReference>